<protein>
    <recommendedName>
        <fullName evidence="5">DegT/DnrJ/EryC1/StrS aminotransferase</fullName>
    </recommendedName>
</protein>
<dbReference type="PANTHER" id="PTHR30244:SF36">
    <property type="entry name" value="3-OXO-GLUCOSE-6-PHOSPHATE:GLUTAMATE AMINOTRANSFERASE"/>
    <property type="match status" value="1"/>
</dbReference>
<keyword evidence="4" id="KW-1185">Reference proteome</keyword>
<dbReference type="InterPro" id="IPR000653">
    <property type="entry name" value="DegT/StrS_aminotransferase"/>
</dbReference>
<evidence type="ECO:0000256" key="2">
    <source>
        <dbReference type="ARBA" id="ARBA00037999"/>
    </source>
</evidence>
<evidence type="ECO:0000313" key="3">
    <source>
        <dbReference type="EMBL" id="ETX05770.1"/>
    </source>
</evidence>
<organism evidence="3 4">
    <name type="scientific">Candidatus Entotheonella gemina</name>
    <dbReference type="NCBI Taxonomy" id="1429439"/>
    <lineage>
        <taxon>Bacteria</taxon>
        <taxon>Pseudomonadati</taxon>
        <taxon>Nitrospinota/Tectimicrobiota group</taxon>
        <taxon>Candidatus Tectimicrobiota</taxon>
        <taxon>Candidatus Entotheonellia</taxon>
        <taxon>Candidatus Entotheonellales</taxon>
        <taxon>Candidatus Entotheonellaceae</taxon>
        <taxon>Candidatus Entotheonella</taxon>
    </lineage>
</organism>
<sequence>MITTRDAALAARLRQLRNYGQQVKYEHVEKGVNARLDSMQAAILNVKLRYLTAWNQARAQHAQAYMNLLDGIGDIRFQAPVPNSTHVYHLFMIVSDHRDALQAHLTATGIQTGIHYPIPIHLQSAYRDLGYGPGDFPHTEYLAKRMLSLPMFPELQEHQIKQVTTAIETFFI</sequence>
<accession>W4M6E8</accession>
<comment type="caution">
    <text evidence="3">The sequence shown here is derived from an EMBL/GenBank/DDBJ whole genome shotgun (WGS) entry which is preliminary data.</text>
</comment>
<dbReference type="PATRIC" id="fig|1429439.4.peg.3570"/>
<evidence type="ECO:0008006" key="5">
    <source>
        <dbReference type="Google" id="ProtNLM"/>
    </source>
</evidence>
<evidence type="ECO:0000313" key="4">
    <source>
        <dbReference type="Proteomes" id="UP000019140"/>
    </source>
</evidence>
<dbReference type="GO" id="GO:0000271">
    <property type="term" value="P:polysaccharide biosynthetic process"/>
    <property type="evidence" value="ECO:0007669"/>
    <property type="project" value="TreeGrafter"/>
</dbReference>
<dbReference type="InterPro" id="IPR015422">
    <property type="entry name" value="PyrdxlP-dep_Trfase_small"/>
</dbReference>
<dbReference type="Proteomes" id="UP000019140">
    <property type="component" value="Unassembled WGS sequence"/>
</dbReference>
<keyword evidence="1" id="KW-0663">Pyridoxal phosphate</keyword>
<proteinExistence type="inferred from homology"/>
<reference evidence="3 4" key="1">
    <citation type="journal article" date="2014" name="Nature">
        <title>An environmental bacterial taxon with a large and distinct metabolic repertoire.</title>
        <authorList>
            <person name="Wilson M.C."/>
            <person name="Mori T."/>
            <person name="Ruckert C."/>
            <person name="Uria A.R."/>
            <person name="Helf M.J."/>
            <person name="Takada K."/>
            <person name="Gernert C."/>
            <person name="Steffens U.A."/>
            <person name="Heycke N."/>
            <person name="Schmitt S."/>
            <person name="Rinke C."/>
            <person name="Helfrich E.J."/>
            <person name="Brachmann A.O."/>
            <person name="Gurgui C."/>
            <person name="Wakimoto T."/>
            <person name="Kracht M."/>
            <person name="Crusemann M."/>
            <person name="Hentschel U."/>
            <person name="Abe I."/>
            <person name="Matsunaga S."/>
            <person name="Kalinowski J."/>
            <person name="Takeyama H."/>
            <person name="Piel J."/>
        </authorList>
    </citation>
    <scope>NUCLEOTIDE SEQUENCE [LARGE SCALE GENOMIC DNA]</scope>
    <source>
        <strain evidence="4">TSY2</strain>
    </source>
</reference>
<dbReference type="Gene3D" id="3.40.640.10">
    <property type="entry name" value="Type I PLP-dependent aspartate aminotransferase-like (Major domain)"/>
    <property type="match status" value="1"/>
</dbReference>
<evidence type="ECO:0000256" key="1">
    <source>
        <dbReference type="ARBA" id="ARBA00022898"/>
    </source>
</evidence>
<gene>
    <name evidence="3" type="ORF">ETSY2_21020</name>
</gene>
<dbReference type="Gene3D" id="3.90.1150.10">
    <property type="entry name" value="Aspartate Aminotransferase, domain 1"/>
    <property type="match status" value="1"/>
</dbReference>
<dbReference type="GO" id="GO:0008483">
    <property type="term" value="F:transaminase activity"/>
    <property type="evidence" value="ECO:0007669"/>
    <property type="project" value="TreeGrafter"/>
</dbReference>
<comment type="similarity">
    <text evidence="2">Belongs to the DegT/DnrJ/EryC1 family.</text>
</comment>
<dbReference type="EMBL" id="AZHX01000871">
    <property type="protein sequence ID" value="ETX05770.1"/>
    <property type="molecule type" value="Genomic_DNA"/>
</dbReference>
<dbReference type="SUPFAM" id="SSF53383">
    <property type="entry name" value="PLP-dependent transferases"/>
    <property type="match status" value="1"/>
</dbReference>
<dbReference type="AlphaFoldDB" id="W4M6E8"/>
<name>W4M6E8_9BACT</name>
<dbReference type="Pfam" id="PF01041">
    <property type="entry name" value="DegT_DnrJ_EryC1"/>
    <property type="match status" value="1"/>
</dbReference>
<dbReference type="PANTHER" id="PTHR30244">
    <property type="entry name" value="TRANSAMINASE"/>
    <property type="match status" value="1"/>
</dbReference>
<dbReference type="HOGENOM" id="CLU_1692390_0_0_7"/>
<dbReference type="GO" id="GO:0030170">
    <property type="term" value="F:pyridoxal phosphate binding"/>
    <property type="evidence" value="ECO:0007669"/>
    <property type="project" value="TreeGrafter"/>
</dbReference>
<dbReference type="InterPro" id="IPR015421">
    <property type="entry name" value="PyrdxlP-dep_Trfase_major"/>
</dbReference>
<dbReference type="InterPro" id="IPR015424">
    <property type="entry name" value="PyrdxlP-dep_Trfase"/>
</dbReference>